<sequence length="120" mass="13899">MILPAVSVNGIHLSSQQHEALVSIWRTGRMPEPHAGQKPWLWIQALRRRGLVSGNALRLTDKGRHIAQLLQDRKAFPYRYQSTADNPHYGAYWDAYYSNQSTYRYQPGLEIICKRNCDET</sequence>
<reference evidence="1" key="2">
    <citation type="submission" date="2023-09" db="EMBL/GenBank/DDBJ databases">
        <title>Ecological and genomic based identification of the Bifidobacterium adolescentis prototype of the healthy human gut microbiota.</title>
        <authorList>
            <person name="Lugli G.A."/>
            <person name="Argentini C."/>
            <person name="Tarracchini C."/>
            <person name="Fontana F."/>
            <person name="Alessandri G."/>
            <person name="Mancabelli L."/>
            <person name="Milani C."/>
            <person name="Turroni F."/>
            <person name="Ventura M."/>
        </authorList>
    </citation>
    <scope>NUCLEOTIDE SEQUENCE</scope>
    <source>
        <strain evidence="1">703B</strain>
    </source>
</reference>
<organism evidence="1 2">
    <name type="scientific">Bifidobacterium adolescentis</name>
    <dbReference type="NCBI Taxonomy" id="1680"/>
    <lineage>
        <taxon>Bacteria</taxon>
        <taxon>Bacillati</taxon>
        <taxon>Actinomycetota</taxon>
        <taxon>Actinomycetes</taxon>
        <taxon>Bifidobacteriales</taxon>
        <taxon>Bifidobacteriaceae</taxon>
        <taxon>Bifidobacterium</taxon>
    </lineage>
</organism>
<evidence type="ECO:0000313" key="1">
    <source>
        <dbReference type="EMBL" id="WNE84574.1"/>
    </source>
</evidence>
<dbReference type="EMBL" id="CP133648">
    <property type="protein sequence ID" value="WNE84574.1"/>
    <property type="molecule type" value="Genomic_DNA"/>
</dbReference>
<evidence type="ECO:0000313" key="2">
    <source>
        <dbReference type="Proteomes" id="UP000193179"/>
    </source>
</evidence>
<name>A0AAF0VCL2_BIFAD</name>
<dbReference type="AlphaFoldDB" id="A0AAF0VCL2"/>
<dbReference type="RefSeq" id="WP_143239879.1">
    <property type="nucleotide sequence ID" value="NZ_CP133648.1"/>
</dbReference>
<proteinExistence type="predicted"/>
<accession>A0AAF0VCL2</accession>
<protein>
    <submittedName>
        <fullName evidence="1">Uncharacterized protein</fullName>
    </submittedName>
</protein>
<reference evidence="1" key="1">
    <citation type="journal article" date="2016" name="Sci. Rep.">
        <title>Evaluation of genetic diversity among strains of the human gut commensal Bifidobacterium adolescentis.</title>
        <authorList>
            <person name="Duranti S."/>
            <person name="Milani C."/>
            <person name="Lugli G.A."/>
            <person name="Mancabelli L."/>
            <person name="Turroni F."/>
            <person name="Ferrario C."/>
            <person name="Mangifesta M."/>
            <person name="Viappiani A."/>
            <person name="Sanchez B."/>
            <person name="Margolles A."/>
            <person name="van Sinderen D."/>
            <person name="Ventura M."/>
        </authorList>
    </citation>
    <scope>NUCLEOTIDE SEQUENCE</scope>
    <source>
        <strain evidence="1">703B</strain>
    </source>
</reference>
<gene>
    <name evidence="1" type="ORF">B0703_06055</name>
</gene>
<dbReference type="Proteomes" id="UP000193179">
    <property type="component" value="Chromosome"/>
</dbReference>